<organism evidence="9 10">
    <name type="scientific">Tenebrio molitor</name>
    <name type="common">Yellow mealworm beetle</name>
    <dbReference type="NCBI Taxonomy" id="7067"/>
    <lineage>
        <taxon>Eukaryota</taxon>
        <taxon>Metazoa</taxon>
        <taxon>Ecdysozoa</taxon>
        <taxon>Arthropoda</taxon>
        <taxon>Hexapoda</taxon>
        <taxon>Insecta</taxon>
        <taxon>Pterygota</taxon>
        <taxon>Neoptera</taxon>
        <taxon>Endopterygota</taxon>
        <taxon>Coleoptera</taxon>
        <taxon>Polyphaga</taxon>
        <taxon>Cucujiformia</taxon>
        <taxon>Tenebrionidae</taxon>
        <taxon>Tenebrio</taxon>
    </lineage>
</organism>
<sequence>MIFNIVILGILQGFLFTSFTKTLYHKDVNTLEEVVQLGLPVATHRWNLIGTDSDIMRRLKIIQADPKEKILDRVAYQRNLVVFESKFSSTLASRSKYVDENGQPLLHIVDECVGSYAVATILPKGSAFLKVFNHIIIKLSEGGFPWKWLYDFFDGIVEEKIIRRSKKHHTSVKSFSLHDVESAFHILILGNICAVLVFLKLLREMNGYEFPVTLTIEDYFLSDPNEDQTRRNFDESIIDETGGHNVQPVEYETLAKIKKLSSDSPKGYFIIVWDVATLHRFLDDNYQIVIPDARATYSFHFVFTSSESCQDVKYELSDILRRFWIDYNAVDVIAQAPCSCDNHEVYIYRPFVRTDSSWGITNIYTLQEINNNFRLITNLLDNLNGVSLPVAVFPRSPTAVRDLPKLLKHSPVYKNLTWSKGFVGTDGMILGTLAESLNFDVVVIGDMDNNFGFLHPNGTISGVLGDVAERRAVFAANSRFLANYHLDQIEFTKPNSDDLLCIAVPKAAKVPRWASIFKSFSLTTWFLISLTFIACTIFWYWMVSFETVAKASWLMFSILVGSPVKMVPNFGQSFFLTACMVFNIIIIGVIQGSLFTNFSTTMFYADINTLQELDESELLISMMHWNFIKADSDVIRRLQNKTIRKLRDSLDVVAYQRNLSSCDSKLYTEFLMNMKYVDEDGLPLLHIINECLSNFLLINIVPKGSAFLTVFDNVITKIVESGLTIKWNNDIGEDFFEGRKLRRAMDVCVCLVGADGRVVEGRATLSRHHREVSRVQIPGRMGLPWMLCVVVFVSREGGRG</sequence>
<proteinExistence type="predicted"/>
<protein>
    <submittedName>
        <fullName evidence="9">Uncharacterized protein</fullName>
    </submittedName>
</protein>
<evidence type="ECO:0000256" key="8">
    <source>
        <dbReference type="SAM" id="Phobius"/>
    </source>
</evidence>
<evidence type="ECO:0000313" key="9">
    <source>
        <dbReference type="EMBL" id="KAH0818788.1"/>
    </source>
</evidence>
<evidence type="ECO:0000256" key="3">
    <source>
        <dbReference type="ARBA" id="ARBA00022692"/>
    </source>
</evidence>
<keyword evidence="6" id="KW-0675">Receptor</keyword>
<dbReference type="EMBL" id="JABDTM020016660">
    <property type="protein sequence ID" value="KAH0818788.1"/>
    <property type="molecule type" value="Genomic_DNA"/>
</dbReference>
<keyword evidence="3 8" id="KW-0812">Transmembrane</keyword>
<feature type="transmembrane region" description="Helical" evidence="8">
    <location>
        <begin position="574"/>
        <end position="595"/>
    </location>
</feature>
<dbReference type="GO" id="GO:0005886">
    <property type="term" value="C:plasma membrane"/>
    <property type="evidence" value="ECO:0007669"/>
    <property type="project" value="UniProtKB-SubCell"/>
</dbReference>
<dbReference type="AlphaFoldDB" id="A0A8J6HR70"/>
<evidence type="ECO:0000256" key="7">
    <source>
        <dbReference type="ARBA" id="ARBA00023180"/>
    </source>
</evidence>
<evidence type="ECO:0000313" key="10">
    <source>
        <dbReference type="Proteomes" id="UP000719412"/>
    </source>
</evidence>
<feature type="transmembrane region" description="Helical" evidence="8">
    <location>
        <begin position="522"/>
        <end position="542"/>
    </location>
</feature>
<evidence type="ECO:0000256" key="4">
    <source>
        <dbReference type="ARBA" id="ARBA00022989"/>
    </source>
</evidence>
<keyword evidence="7" id="KW-0325">Glycoprotein</keyword>
<reference evidence="9" key="2">
    <citation type="submission" date="2021-08" db="EMBL/GenBank/DDBJ databases">
        <authorList>
            <person name="Eriksson T."/>
        </authorList>
    </citation>
    <scope>NUCLEOTIDE SEQUENCE</scope>
    <source>
        <strain evidence="9">Stoneville</strain>
        <tissue evidence="9">Whole head</tissue>
    </source>
</reference>
<comment type="caution">
    <text evidence="9">The sequence shown here is derived from an EMBL/GenBank/DDBJ whole genome shotgun (WGS) entry which is preliminary data.</text>
</comment>
<gene>
    <name evidence="9" type="ORF">GEV33_004003</name>
</gene>
<keyword evidence="2" id="KW-1003">Cell membrane</keyword>
<evidence type="ECO:0000256" key="6">
    <source>
        <dbReference type="ARBA" id="ARBA00023170"/>
    </source>
</evidence>
<dbReference type="SUPFAM" id="SSF53850">
    <property type="entry name" value="Periplasmic binding protein-like II"/>
    <property type="match status" value="1"/>
</dbReference>
<dbReference type="Proteomes" id="UP000719412">
    <property type="component" value="Unassembled WGS sequence"/>
</dbReference>
<dbReference type="PANTHER" id="PTHR42643">
    <property type="entry name" value="IONOTROPIC RECEPTOR 20A-RELATED"/>
    <property type="match status" value="1"/>
</dbReference>
<keyword evidence="4 8" id="KW-1133">Transmembrane helix</keyword>
<evidence type="ECO:0000256" key="5">
    <source>
        <dbReference type="ARBA" id="ARBA00023136"/>
    </source>
</evidence>
<name>A0A8J6HR70_TENMO</name>
<dbReference type="InterPro" id="IPR052192">
    <property type="entry name" value="Insect_Ionotropic_Sensory_Rcpt"/>
</dbReference>
<evidence type="ECO:0000256" key="1">
    <source>
        <dbReference type="ARBA" id="ARBA00004651"/>
    </source>
</evidence>
<comment type="subcellular location">
    <subcellularLocation>
        <location evidence="1">Cell membrane</location>
        <topology evidence="1">Multi-pass membrane protein</topology>
    </subcellularLocation>
</comment>
<evidence type="ECO:0000256" key="2">
    <source>
        <dbReference type="ARBA" id="ARBA00022475"/>
    </source>
</evidence>
<dbReference type="PANTHER" id="PTHR42643:SF38">
    <property type="entry name" value="IONOTROPIC RECEPTOR 100A"/>
    <property type="match status" value="1"/>
</dbReference>
<reference evidence="9" key="1">
    <citation type="journal article" date="2020" name="J Insects Food Feed">
        <title>The yellow mealworm (Tenebrio molitor) genome: a resource for the emerging insects as food and feed industry.</title>
        <authorList>
            <person name="Eriksson T."/>
            <person name="Andere A."/>
            <person name="Kelstrup H."/>
            <person name="Emery V."/>
            <person name="Picard C."/>
        </authorList>
    </citation>
    <scope>NUCLEOTIDE SEQUENCE</scope>
    <source>
        <strain evidence="9">Stoneville</strain>
        <tissue evidence="9">Whole head</tissue>
    </source>
</reference>
<dbReference type="Gene3D" id="3.40.190.10">
    <property type="entry name" value="Periplasmic binding protein-like II"/>
    <property type="match status" value="1"/>
</dbReference>
<accession>A0A8J6HR70</accession>
<keyword evidence="10" id="KW-1185">Reference proteome</keyword>
<keyword evidence="5 8" id="KW-0472">Membrane</keyword>